<evidence type="ECO:0000313" key="1">
    <source>
        <dbReference type="EMBL" id="WXK39679.1"/>
    </source>
</evidence>
<sequence length="106" mass="11865">MRIQRPQLPVPHAKDTFSADLVFKLKQIMVGITDQLNQLTEGRIAAVTNAQLGPPDSELHQVGDYVRNAHPVEWGPRDARYVVKGWICVADGAQRKFVEDRCLTGN</sequence>
<dbReference type="RefSeq" id="WP_338910721.1">
    <property type="nucleotide sequence ID" value="NZ_CP062176.1"/>
</dbReference>
<dbReference type="Proteomes" id="UP001493153">
    <property type="component" value="Chromosome"/>
</dbReference>
<keyword evidence="2" id="KW-1185">Reference proteome</keyword>
<gene>
    <name evidence="1" type="ORF">IHE29_10555</name>
</gene>
<evidence type="ECO:0000313" key="2">
    <source>
        <dbReference type="Proteomes" id="UP001493153"/>
    </source>
</evidence>
<reference evidence="1 2" key="1">
    <citation type="submission" date="2020-09" db="EMBL/GenBank/DDBJ databases">
        <title>Genome sequences of Mycetohabitans spp.</title>
        <authorList>
            <person name="Carter M.E."/>
            <person name="Carpenter S.C.D."/>
            <person name="Bogdanove A.J."/>
        </authorList>
    </citation>
    <scope>NUCLEOTIDE SEQUENCE [LARGE SCALE GENOMIC DNA]</scope>
    <source>
        <strain evidence="1 2">B12</strain>
    </source>
</reference>
<name>A0ABZ2Q1I6_9BURK</name>
<proteinExistence type="predicted"/>
<accession>A0ABZ2Q1I6</accession>
<dbReference type="EMBL" id="CP062176">
    <property type="protein sequence ID" value="WXK39679.1"/>
    <property type="molecule type" value="Genomic_DNA"/>
</dbReference>
<organism evidence="1 2">
    <name type="scientific">Mycetohabitans rhizoxinica</name>
    <dbReference type="NCBI Taxonomy" id="412963"/>
    <lineage>
        <taxon>Bacteria</taxon>
        <taxon>Pseudomonadati</taxon>
        <taxon>Pseudomonadota</taxon>
        <taxon>Betaproteobacteria</taxon>
        <taxon>Burkholderiales</taxon>
        <taxon>Burkholderiaceae</taxon>
        <taxon>Mycetohabitans</taxon>
    </lineage>
</organism>
<protein>
    <submittedName>
        <fullName evidence="1">Uncharacterized protein</fullName>
    </submittedName>
</protein>